<proteinExistence type="predicted"/>
<organism evidence="2 3">
    <name type="scientific">Aureispira anguillae</name>
    <dbReference type="NCBI Taxonomy" id="2864201"/>
    <lineage>
        <taxon>Bacteria</taxon>
        <taxon>Pseudomonadati</taxon>
        <taxon>Bacteroidota</taxon>
        <taxon>Saprospiria</taxon>
        <taxon>Saprospirales</taxon>
        <taxon>Saprospiraceae</taxon>
        <taxon>Aureispira</taxon>
    </lineage>
</organism>
<dbReference type="InterPro" id="IPR001347">
    <property type="entry name" value="SIS_dom"/>
</dbReference>
<dbReference type="GO" id="GO:1901135">
    <property type="term" value="P:carbohydrate derivative metabolic process"/>
    <property type="evidence" value="ECO:0007669"/>
    <property type="project" value="InterPro"/>
</dbReference>
<reference evidence="2" key="1">
    <citation type="submission" date="2022-09" db="EMBL/GenBank/DDBJ databases">
        <title>Aureispira anguillicida sp. nov., isolated from Leptocephalus of Japanese eel Anguilla japonica.</title>
        <authorList>
            <person name="Yuasa K."/>
            <person name="Mekata T."/>
            <person name="Ikunari K."/>
        </authorList>
    </citation>
    <scope>NUCLEOTIDE SEQUENCE</scope>
    <source>
        <strain evidence="2">EL160426</strain>
    </source>
</reference>
<dbReference type="CDD" id="cd05006">
    <property type="entry name" value="SIS_GmhA"/>
    <property type="match status" value="1"/>
</dbReference>
<dbReference type="Gene3D" id="3.40.50.10490">
    <property type="entry name" value="Glucose-6-phosphate isomerase like protein, domain 1"/>
    <property type="match status" value="1"/>
</dbReference>
<dbReference type="AlphaFoldDB" id="A0A916DTL9"/>
<dbReference type="PROSITE" id="PS51464">
    <property type="entry name" value="SIS"/>
    <property type="match status" value="1"/>
</dbReference>
<accession>A0A916DTL9</accession>
<dbReference type="RefSeq" id="WP_264792748.1">
    <property type="nucleotide sequence ID" value="NZ_AP026867.1"/>
</dbReference>
<dbReference type="InterPro" id="IPR046348">
    <property type="entry name" value="SIS_dom_sf"/>
</dbReference>
<dbReference type="Proteomes" id="UP001060919">
    <property type="component" value="Chromosome"/>
</dbReference>
<gene>
    <name evidence="2" type="ORF">AsAng_0023050</name>
</gene>
<dbReference type="InterPro" id="IPR050099">
    <property type="entry name" value="SIS_GmhA/DiaA_subfam"/>
</dbReference>
<dbReference type="EMBL" id="AP026867">
    <property type="protein sequence ID" value="BDS11591.1"/>
    <property type="molecule type" value="Genomic_DNA"/>
</dbReference>
<evidence type="ECO:0000313" key="2">
    <source>
        <dbReference type="EMBL" id="BDS11591.1"/>
    </source>
</evidence>
<keyword evidence="3" id="KW-1185">Reference proteome</keyword>
<dbReference type="InterPro" id="IPR035461">
    <property type="entry name" value="GmhA/DiaA"/>
</dbReference>
<protein>
    <submittedName>
        <fullName evidence="2">SIS domain-containing protein</fullName>
    </submittedName>
</protein>
<dbReference type="Pfam" id="PF13580">
    <property type="entry name" value="SIS_2"/>
    <property type="match status" value="1"/>
</dbReference>
<feature type="domain" description="SIS" evidence="1">
    <location>
        <begin position="30"/>
        <end position="196"/>
    </location>
</feature>
<dbReference type="SUPFAM" id="SSF53697">
    <property type="entry name" value="SIS domain"/>
    <property type="match status" value="1"/>
</dbReference>
<dbReference type="GO" id="GO:0097367">
    <property type="term" value="F:carbohydrate derivative binding"/>
    <property type="evidence" value="ECO:0007669"/>
    <property type="project" value="InterPro"/>
</dbReference>
<evidence type="ECO:0000313" key="3">
    <source>
        <dbReference type="Proteomes" id="UP001060919"/>
    </source>
</evidence>
<dbReference type="PANTHER" id="PTHR30390">
    <property type="entry name" value="SEDOHEPTULOSE 7-PHOSPHATE ISOMERASE / DNAA INITIATOR-ASSOCIATING FACTOR FOR REPLICATION INITIATION"/>
    <property type="match status" value="1"/>
</dbReference>
<name>A0A916DTL9_9BACT</name>
<evidence type="ECO:0000259" key="1">
    <source>
        <dbReference type="PROSITE" id="PS51464"/>
    </source>
</evidence>
<dbReference type="KEGG" id="aup:AsAng_0023050"/>
<sequence length="196" mass="21167">MNTVENSLQVATEEMIKSMQKVDLESVQKAVDLILSVHKTDNVIYSVGNGGSASTAAHFVADLAKYATGDNGGFRTLDLVSNYSAHTAWTNDTDWENAWYGMLDPWIKKDDILVLFSVHGGSGWSGNLVKAIELAKSRGAKTIGFAGAGGGTFAKLCDVALVVPTPEKEYITPVTESIHVCLHHVICAEIRKRLSK</sequence>